<keyword evidence="1" id="KW-0472">Membrane</keyword>
<evidence type="ECO:0000256" key="1">
    <source>
        <dbReference type="SAM" id="Phobius"/>
    </source>
</evidence>
<name>A0A173REE1_ANAHA</name>
<reference evidence="2 3" key="1">
    <citation type="submission" date="2015-09" db="EMBL/GenBank/DDBJ databases">
        <authorList>
            <consortium name="Pathogen Informatics"/>
        </authorList>
    </citation>
    <scope>NUCLEOTIDE SEQUENCE [LARGE SCALE GENOMIC DNA]</scope>
    <source>
        <strain evidence="2 3">2789STDY5608868</strain>
    </source>
</reference>
<protein>
    <submittedName>
        <fullName evidence="2">Uncharacterized protein</fullName>
    </submittedName>
</protein>
<evidence type="ECO:0000313" key="3">
    <source>
        <dbReference type="Proteomes" id="UP000095598"/>
    </source>
</evidence>
<organism evidence="2 3">
    <name type="scientific">Anaerostipes hadrus</name>
    <dbReference type="NCBI Taxonomy" id="649756"/>
    <lineage>
        <taxon>Bacteria</taxon>
        <taxon>Bacillati</taxon>
        <taxon>Bacillota</taxon>
        <taxon>Clostridia</taxon>
        <taxon>Lachnospirales</taxon>
        <taxon>Lachnospiraceae</taxon>
        <taxon>Anaerostipes</taxon>
    </lineage>
</organism>
<evidence type="ECO:0000313" key="2">
    <source>
        <dbReference type="EMBL" id="CUM76364.1"/>
    </source>
</evidence>
<proteinExistence type="predicted"/>
<sequence>MHTETKAMICTAAVLIAIGIFKELAALCLITAMIYEEGVKKFDK</sequence>
<gene>
    <name evidence="2" type="ORF">ERS852425_00455</name>
</gene>
<accession>A0A173REE1</accession>
<keyword evidence="1" id="KW-1133">Transmembrane helix</keyword>
<dbReference type="EMBL" id="CYXT01000002">
    <property type="protein sequence ID" value="CUM76364.1"/>
    <property type="molecule type" value="Genomic_DNA"/>
</dbReference>
<dbReference type="Proteomes" id="UP000095598">
    <property type="component" value="Unassembled WGS sequence"/>
</dbReference>
<feature type="transmembrane region" description="Helical" evidence="1">
    <location>
        <begin position="12"/>
        <end position="35"/>
    </location>
</feature>
<dbReference type="AlphaFoldDB" id="A0A173REE1"/>
<dbReference type="RefSeq" id="WP_276325226.1">
    <property type="nucleotide sequence ID" value="NZ_CYXT01000002.1"/>
</dbReference>
<keyword evidence="1" id="KW-0812">Transmembrane</keyword>